<evidence type="ECO:0000256" key="12">
    <source>
        <dbReference type="ARBA" id="ARBA00022989"/>
    </source>
</evidence>
<comment type="catalytic activity">
    <reaction evidence="16">
        <text>[E2 ubiquitin-conjugating enzyme]-S-ubiquitinyl-L-cysteine + [acceptor protein]-L-cysteine = [E2 ubiquitin-conjugating enzyme]-L-cysteine + [acceptor protein]-S-ubiquitinyl-L-cysteine.</text>
        <dbReference type="EC" id="2.3.2.36"/>
    </reaction>
</comment>
<evidence type="ECO:0000256" key="16">
    <source>
        <dbReference type="ARBA" id="ARBA00034438"/>
    </source>
</evidence>
<keyword evidence="9" id="KW-0833">Ubl conjugation pathway</keyword>
<evidence type="ECO:0000256" key="6">
    <source>
        <dbReference type="ARBA" id="ARBA00022692"/>
    </source>
</evidence>
<keyword evidence="22" id="KW-1185">Reference proteome</keyword>
<keyword evidence="4" id="KW-0813">Transport</keyword>
<keyword evidence="11" id="KW-0653">Protein transport</keyword>
<evidence type="ECO:0000256" key="17">
    <source>
        <dbReference type="ARBA" id="ARBA00034523"/>
    </source>
</evidence>
<dbReference type="InterPro" id="IPR006845">
    <property type="entry name" value="Pex_N"/>
</dbReference>
<keyword evidence="6 19" id="KW-0812">Transmembrane</keyword>
<keyword evidence="14" id="KW-0576">Peroxisome</keyword>
<name>A0AA36MP26_9DINO</name>
<keyword evidence="12 19" id="KW-1133">Transmembrane helix</keyword>
<dbReference type="EC" id="2.3.2.36" evidence="17"/>
<dbReference type="GO" id="GO:0005778">
    <property type="term" value="C:peroxisomal membrane"/>
    <property type="evidence" value="ECO:0007669"/>
    <property type="project" value="UniProtKB-SubCell"/>
</dbReference>
<evidence type="ECO:0000256" key="13">
    <source>
        <dbReference type="ARBA" id="ARBA00023136"/>
    </source>
</evidence>
<reference evidence="21" key="1">
    <citation type="submission" date="2023-08" db="EMBL/GenBank/DDBJ databases">
        <authorList>
            <person name="Chen Y."/>
            <person name="Shah S."/>
            <person name="Dougan E. K."/>
            <person name="Thang M."/>
            <person name="Chan C."/>
        </authorList>
    </citation>
    <scope>NUCLEOTIDE SEQUENCE</scope>
</reference>
<keyword evidence="5" id="KW-0808">Transferase</keyword>
<dbReference type="GO" id="GO:0016558">
    <property type="term" value="P:protein import into peroxisome matrix"/>
    <property type="evidence" value="ECO:0007669"/>
    <property type="project" value="InterPro"/>
</dbReference>
<evidence type="ECO:0000256" key="1">
    <source>
        <dbReference type="ARBA" id="ARBA00004585"/>
    </source>
</evidence>
<evidence type="ECO:0000256" key="4">
    <source>
        <dbReference type="ARBA" id="ARBA00022448"/>
    </source>
</evidence>
<dbReference type="InterPro" id="IPR017907">
    <property type="entry name" value="Znf_RING_CS"/>
</dbReference>
<dbReference type="CDD" id="cd16526">
    <property type="entry name" value="RING-HC_PEX2"/>
    <property type="match status" value="1"/>
</dbReference>
<sequence>MERLRTAASEVQVLRVNQLDARQLDGEITSILRQQLQEASLAEWPERFAPELDALLQVALWRYTVWIDEPTPGARLQNLRYGAVAWRGKVEALTKLQKFGFLLLWVLLPWLGRRGQELLERQGSPLATWLLHRAAPKVVALHSLLVAGNFLAFLRWGSFSELRDRLLGIRLVHIDPTARRQVAFEYMNRVMIWNGLSEFLMTVLPLVNLSRLRQNITRRLRLPQAPAASAEGVGGMNREAQRPEMPQSCGFCGASPMTLPLRSSCNHVFCYYCVASEMMENPKASCPRCGERIESLRHLQ</sequence>
<protein>
    <recommendedName>
        <fullName evidence="17">RING-type E3 ubiquitin transferase (cysteine targeting)</fullName>
        <ecNumber evidence="17">2.3.2.36</ecNumber>
    </recommendedName>
    <alternativeName>
        <fullName evidence="15">Peroxin-2</fullName>
    </alternativeName>
</protein>
<dbReference type="InterPro" id="IPR025654">
    <property type="entry name" value="PEX2/10"/>
</dbReference>
<dbReference type="AlphaFoldDB" id="A0AA36MP26"/>
<dbReference type="GO" id="GO:0008270">
    <property type="term" value="F:zinc ion binding"/>
    <property type="evidence" value="ECO:0007669"/>
    <property type="project" value="UniProtKB-KW"/>
</dbReference>
<comment type="pathway">
    <text evidence="2">Protein modification; protein ubiquitination.</text>
</comment>
<comment type="caution">
    <text evidence="21">The sequence shown here is derived from an EMBL/GenBank/DDBJ whole genome shotgun (WGS) entry which is preliminary data.</text>
</comment>
<dbReference type="Gene3D" id="3.30.40.10">
    <property type="entry name" value="Zinc/RING finger domain, C3HC4 (zinc finger)"/>
    <property type="match status" value="1"/>
</dbReference>
<comment type="similarity">
    <text evidence="3">Belongs to the pex2/pex10/pex12 family.</text>
</comment>
<comment type="subcellular location">
    <subcellularLocation>
        <location evidence="1">Peroxisome membrane</location>
        <topology evidence="1">Multi-pass membrane protein</topology>
    </subcellularLocation>
</comment>
<dbReference type="GO" id="GO:0061630">
    <property type="term" value="F:ubiquitin protein ligase activity"/>
    <property type="evidence" value="ECO:0007669"/>
    <property type="project" value="UniProtKB-EC"/>
</dbReference>
<evidence type="ECO:0000256" key="14">
    <source>
        <dbReference type="ARBA" id="ARBA00023140"/>
    </source>
</evidence>
<evidence type="ECO:0000313" key="22">
    <source>
        <dbReference type="Proteomes" id="UP001178507"/>
    </source>
</evidence>
<dbReference type="PANTHER" id="PTHR48178:SF1">
    <property type="entry name" value="PEROXISOME BIOGENESIS FACTOR 2"/>
    <property type="match status" value="1"/>
</dbReference>
<evidence type="ECO:0000313" key="21">
    <source>
        <dbReference type="EMBL" id="CAJ1374177.1"/>
    </source>
</evidence>
<dbReference type="InterPro" id="IPR013083">
    <property type="entry name" value="Znf_RING/FYVE/PHD"/>
</dbReference>
<keyword evidence="8 18" id="KW-0863">Zinc-finger</keyword>
<evidence type="ECO:0000256" key="10">
    <source>
        <dbReference type="ARBA" id="ARBA00022833"/>
    </source>
</evidence>
<evidence type="ECO:0000256" key="19">
    <source>
        <dbReference type="SAM" id="Phobius"/>
    </source>
</evidence>
<evidence type="ECO:0000256" key="5">
    <source>
        <dbReference type="ARBA" id="ARBA00022679"/>
    </source>
</evidence>
<dbReference type="PROSITE" id="PS50089">
    <property type="entry name" value="ZF_RING_2"/>
    <property type="match status" value="1"/>
</dbReference>
<keyword evidence="13 19" id="KW-0472">Membrane</keyword>
<dbReference type="PROSITE" id="PS00518">
    <property type="entry name" value="ZF_RING_1"/>
    <property type="match status" value="1"/>
</dbReference>
<evidence type="ECO:0000256" key="15">
    <source>
        <dbReference type="ARBA" id="ARBA00032511"/>
    </source>
</evidence>
<evidence type="ECO:0000256" key="8">
    <source>
        <dbReference type="ARBA" id="ARBA00022771"/>
    </source>
</evidence>
<dbReference type="EMBL" id="CAUJNA010000236">
    <property type="protein sequence ID" value="CAJ1374177.1"/>
    <property type="molecule type" value="Genomic_DNA"/>
</dbReference>
<evidence type="ECO:0000256" key="18">
    <source>
        <dbReference type="PROSITE-ProRule" id="PRU00175"/>
    </source>
</evidence>
<dbReference type="PANTHER" id="PTHR48178">
    <property type="entry name" value="PEROXISOME BIOGENESIS FACTOR 2"/>
    <property type="match status" value="1"/>
</dbReference>
<keyword evidence="10" id="KW-0862">Zinc</keyword>
<feature type="transmembrane region" description="Helical" evidence="19">
    <location>
        <begin position="134"/>
        <end position="156"/>
    </location>
</feature>
<proteinExistence type="inferred from homology"/>
<evidence type="ECO:0000256" key="7">
    <source>
        <dbReference type="ARBA" id="ARBA00022723"/>
    </source>
</evidence>
<evidence type="ECO:0000256" key="2">
    <source>
        <dbReference type="ARBA" id="ARBA00004906"/>
    </source>
</evidence>
<evidence type="ECO:0000256" key="9">
    <source>
        <dbReference type="ARBA" id="ARBA00022786"/>
    </source>
</evidence>
<gene>
    <name evidence="21" type="ORF">EVOR1521_LOCUS3800</name>
</gene>
<dbReference type="SUPFAM" id="SSF57850">
    <property type="entry name" value="RING/U-box"/>
    <property type="match status" value="1"/>
</dbReference>
<evidence type="ECO:0000259" key="20">
    <source>
        <dbReference type="PROSITE" id="PS50089"/>
    </source>
</evidence>
<keyword evidence="7" id="KW-0479">Metal-binding</keyword>
<evidence type="ECO:0000256" key="11">
    <source>
        <dbReference type="ARBA" id="ARBA00022927"/>
    </source>
</evidence>
<accession>A0AA36MP26</accession>
<feature type="transmembrane region" description="Helical" evidence="19">
    <location>
        <begin position="190"/>
        <end position="209"/>
    </location>
</feature>
<organism evidence="21 22">
    <name type="scientific">Effrenium voratum</name>
    <dbReference type="NCBI Taxonomy" id="2562239"/>
    <lineage>
        <taxon>Eukaryota</taxon>
        <taxon>Sar</taxon>
        <taxon>Alveolata</taxon>
        <taxon>Dinophyceae</taxon>
        <taxon>Suessiales</taxon>
        <taxon>Symbiodiniaceae</taxon>
        <taxon>Effrenium</taxon>
    </lineage>
</organism>
<evidence type="ECO:0000256" key="3">
    <source>
        <dbReference type="ARBA" id="ARBA00008704"/>
    </source>
</evidence>
<dbReference type="InterPro" id="IPR045859">
    <property type="entry name" value="RING-HC_PEX2"/>
</dbReference>
<dbReference type="Pfam" id="PF04757">
    <property type="entry name" value="Pex2_Pex12"/>
    <property type="match status" value="1"/>
</dbReference>
<feature type="domain" description="RING-type" evidence="20">
    <location>
        <begin position="249"/>
        <end position="289"/>
    </location>
</feature>
<dbReference type="Proteomes" id="UP001178507">
    <property type="component" value="Unassembled WGS sequence"/>
</dbReference>
<dbReference type="InterPro" id="IPR001841">
    <property type="entry name" value="Znf_RING"/>
</dbReference>